<evidence type="ECO:0000256" key="3">
    <source>
        <dbReference type="ARBA" id="ARBA00022806"/>
    </source>
</evidence>
<name>A0ABT9DD82_9MOLU</name>
<dbReference type="InterPro" id="IPR000212">
    <property type="entry name" value="DNA_helicase_UvrD/REP"/>
</dbReference>
<dbReference type="Gene3D" id="3.40.50.300">
    <property type="entry name" value="P-loop containing nucleotide triphosphate hydrolases"/>
    <property type="match status" value="1"/>
</dbReference>
<dbReference type="Pfam" id="PF13361">
    <property type="entry name" value="UvrD_C"/>
    <property type="match status" value="1"/>
</dbReference>
<dbReference type="SUPFAM" id="SSF52540">
    <property type="entry name" value="P-loop containing nucleoside triphosphate hydrolases"/>
    <property type="match status" value="2"/>
</dbReference>
<keyword evidence="7" id="KW-1185">Reference proteome</keyword>
<comment type="caution">
    <text evidence="6">The sequence shown here is derived from an EMBL/GenBank/DDBJ whole genome shotgun (WGS) entry which is preliminary data.</text>
</comment>
<reference evidence="6 7" key="1">
    <citation type="journal article" date="2023" name="Int. J. Syst. Evol. Microbiol.">
        <title>The observation of taxonomic boundaries for the 16SrII and 16SrXXV phytoplasmas using genome-based delimitation.</title>
        <authorList>
            <person name="Rodrigues Jardim B."/>
            <person name="Tran-Nguyen L.T.T."/>
            <person name="Gambley C."/>
            <person name="Al-Sadi A.M."/>
            <person name="Al-Subhi A.M."/>
            <person name="Foissac X."/>
            <person name="Salar P."/>
            <person name="Cai H."/>
            <person name="Yang J.Y."/>
            <person name="Davis R."/>
            <person name="Jones L."/>
            <person name="Rodoni B."/>
            <person name="Constable F.E."/>
        </authorList>
    </citation>
    <scope>NUCLEOTIDE SEQUENCE [LARGE SCALE GENOMIC DNA]</scope>
    <source>
        <strain evidence="6">BAWM-155c</strain>
    </source>
</reference>
<evidence type="ECO:0000313" key="7">
    <source>
        <dbReference type="Proteomes" id="UP001172036"/>
    </source>
</evidence>
<dbReference type="GO" id="GO:0005524">
    <property type="term" value="F:ATP binding"/>
    <property type="evidence" value="ECO:0007669"/>
    <property type="project" value="UniProtKB-KW"/>
</dbReference>
<feature type="domain" description="UvrD-like helicase C-terminal" evidence="5">
    <location>
        <begin position="53"/>
        <end position="110"/>
    </location>
</feature>
<organism evidence="6 7">
    <name type="scientific">Candidatus Phytoplasma melaleucae</name>
    <dbReference type="NCBI Taxonomy" id="2982630"/>
    <lineage>
        <taxon>Bacteria</taxon>
        <taxon>Bacillati</taxon>
        <taxon>Mycoplasmatota</taxon>
        <taxon>Mollicutes</taxon>
        <taxon>Acholeplasmatales</taxon>
        <taxon>Acholeplasmataceae</taxon>
        <taxon>Candidatus Phytoplasma</taxon>
    </lineage>
</organism>
<keyword evidence="4 6" id="KW-0067">ATP-binding</keyword>
<gene>
    <name evidence="6" type="ORF">OC680_00835</name>
</gene>
<accession>A0ABT9DD82</accession>
<keyword evidence="3" id="KW-0347">Helicase</keyword>
<sequence length="133" mass="14792">MCRLNSAQLQAAHAPAHQALYLRAGAGTGKTKTLIERLLYLAQQVAPAKLLVLASIHQVKGLEFKVVFLLGCEQTTWLNPLLAVVNLAEERRLAYVAVTRAQDQLFLTSVRRRPSLTQPARLKPLTFLKEMGF</sequence>
<keyword evidence="2" id="KW-0378">Hydrolase</keyword>
<evidence type="ECO:0000259" key="5">
    <source>
        <dbReference type="Pfam" id="PF13361"/>
    </source>
</evidence>
<keyword evidence="1" id="KW-0547">Nucleotide-binding</keyword>
<dbReference type="InterPro" id="IPR014017">
    <property type="entry name" value="DNA_helicase_UvrD-like_C"/>
</dbReference>
<dbReference type="EMBL" id="JAOSID010000003">
    <property type="protein sequence ID" value="MDO8168028.1"/>
    <property type="molecule type" value="Genomic_DNA"/>
</dbReference>
<dbReference type="PANTHER" id="PTHR11070">
    <property type="entry name" value="UVRD / RECB / PCRA DNA HELICASE FAMILY MEMBER"/>
    <property type="match status" value="1"/>
</dbReference>
<evidence type="ECO:0000313" key="6">
    <source>
        <dbReference type="EMBL" id="MDO8168028.1"/>
    </source>
</evidence>
<dbReference type="InterPro" id="IPR027417">
    <property type="entry name" value="P-loop_NTPase"/>
</dbReference>
<evidence type="ECO:0000256" key="1">
    <source>
        <dbReference type="ARBA" id="ARBA00022741"/>
    </source>
</evidence>
<dbReference type="RefSeq" id="WP_304515232.1">
    <property type="nucleotide sequence ID" value="NZ_JAOSID010000003.1"/>
</dbReference>
<dbReference type="Gene3D" id="3.30.160.800">
    <property type="match status" value="1"/>
</dbReference>
<evidence type="ECO:0000256" key="2">
    <source>
        <dbReference type="ARBA" id="ARBA00022801"/>
    </source>
</evidence>
<dbReference type="PANTHER" id="PTHR11070:SF2">
    <property type="entry name" value="ATP-DEPENDENT DNA HELICASE SRS2"/>
    <property type="match status" value="1"/>
</dbReference>
<proteinExistence type="predicted"/>
<evidence type="ECO:0000256" key="4">
    <source>
        <dbReference type="ARBA" id="ARBA00022840"/>
    </source>
</evidence>
<protein>
    <submittedName>
        <fullName evidence="6">ATP-binding domain-containing protein</fullName>
    </submittedName>
</protein>
<dbReference type="Proteomes" id="UP001172036">
    <property type="component" value="Unassembled WGS sequence"/>
</dbReference>